<proteinExistence type="predicted"/>
<dbReference type="OrthoDB" id="4159828at2759"/>
<evidence type="ECO:0000313" key="2">
    <source>
        <dbReference type="EMBL" id="OLP78872.1"/>
    </source>
</evidence>
<feature type="compositionally biased region" description="Polar residues" evidence="1">
    <location>
        <begin position="1186"/>
        <end position="1206"/>
    </location>
</feature>
<organism evidence="2 3">
    <name type="scientific">Symbiodinium microadriaticum</name>
    <name type="common">Dinoflagellate</name>
    <name type="synonym">Zooxanthella microadriatica</name>
    <dbReference type="NCBI Taxonomy" id="2951"/>
    <lineage>
        <taxon>Eukaryota</taxon>
        <taxon>Sar</taxon>
        <taxon>Alveolata</taxon>
        <taxon>Dinophyceae</taxon>
        <taxon>Suessiales</taxon>
        <taxon>Symbiodiniaceae</taxon>
        <taxon>Symbiodinium</taxon>
    </lineage>
</organism>
<keyword evidence="3" id="KW-1185">Reference proteome</keyword>
<evidence type="ECO:0000313" key="3">
    <source>
        <dbReference type="Proteomes" id="UP000186817"/>
    </source>
</evidence>
<evidence type="ECO:0000256" key="1">
    <source>
        <dbReference type="SAM" id="MobiDB-lite"/>
    </source>
</evidence>
<dbReference type="PANTHER" id="PTHR47027:SF20">
    <property type="entry name" value="REVERSE TRANSCRIPTASE-LIKE PROTEIN WITH RNA-DIRECTED DNA POLYMERASE DOMAIN"/>
    <property type="match status" value="1"/>
</dbReference>
<feature type="region of interest" description="Disordered" evidence="1">
    <location>
        <begin position="1186"/>
        <end position="1217"/>
    </location>
</feature>
<dbReference type="PANTHER" id="PTHR47027">
    <property type="entry name" value="REVERSE TRANSCRIPTASE DOMAIN-CONTAINING PROTEIN"/>
    <property type="match status" value="1"/>
</dbReference>
<protein>
    <submittedName>
        <fullName evidence="2">Uncharacterized protein</fullName>
    </submittedName>
</protein>
<feature type="region of interest" description="Disordered" evidence="1">
    <location>
        <begin position="1507"/>
        <end position="1526"/>
    </location>
</feature>
<dbReference type="Proteomes" id="UP000186817">
    <property type="component" value="Unassembled WGS sequence"/>
</dbReference>
<feature type="compositionally biased region" description="Basic and acidic residues" evidence="1">
    <location>
        <begin position="1207"/>
        <end position="1217"/>
    </location>
</feature>
<comment type="caution">
    <text evidence="2">The sequence shown here is derived from an EMBL/GenBank/DDBJ whole genome shotgun (WGS) entry which is preliminary data.</text>
</comment>
<dbReference type="EMBL" id="LSRX01001551">
    <property type="protein sequence ID" value="OLP78872.1"/>
    <property type="molecule type" value="Genomic_DNA"/>
</dbReference>
<dbReference type="Gene3D" id="3.60.10.10">
    <property type="entry name" value="Endonuclease/exonuclease/phosphatase"/>
    <property type="match status" value="1"/>
</dbReference>
<sequence length="1787" mass="201289">MADVNYDAPFRFSREKDEDVLPMHSIHTSLKKFEMFLKVFIENPAKRKLPAKIVAGKVIDNRLLEQWVSFQAPPLLIARICPAQPLNGSQAHRCREMIKACVEASTVEFQQKPYGELLIYFKKAAEIVHQVAYDVSYRLPFILQYFTHLKAIKDGVSVSVGVISKVSKRVRLNMLTSTSTTVMRVNFFKEAAGEGTVAGEVVLSSEGFISLQQYQADLAQHFDTQVIADVRRQFTNKACGITIENQLTLNDADLVIIGAYAPQTTAPEESLSAFWDAVHSVFQQVPARSTVLCGIDANGDPTFAEDAYVGPRYPTDEPSANGDRLRELCVPNGLLVLDTWKSSIRGLPPDEWNGCTFWGVNGERTRPDHILARCEQNMSPVTVLYDLGFALKPGNGTVMLDHAPLAVDFPYEVKLKPRQTSHTDTAWHFGSLRHALADCSVRAPFLQDVEAWHVHNSEVLSRCAAEDDPSRAWNLLNDGLMHIAKRHFTVCSGGSKPWMSAATWDLIQRRDHQLKAWAAHVCLVRVGVAQVFQAWSRCSWLGRMRRAIRRACVADKRAHIDSLANDMDAAARHGHWRQVWRVGRAIARTGLGPKRRVYRPPDAEPISAEEWDAYMQQAFRAEPMPACLPVPRCEASRHPAHMNMPSLRNFCRNILSAGNNRSVPAGSLPSEVWKLVFGYLPALARDIYEQFFRQLARTGRNPGRWYDVPIPPIDKGNGKPKCQGKRPIARLDSLAKQVHKTFYQACATTPRPDWAFGCIRGRRREEASAIVENNMFRCRRSKRNHAVFFRDAANAFPSLSHEAIARHVRSQGAAHDLIMDARANSLLGLQVSGSGVRKWCMGRGTRQGDTIAGDVFMNVYHVPLQAYKTATQDDDLLLEYGNDVIDAAMTTYADDIAELMVADSAEELLDKAVTRAALLEAELGGVGCQLEPSKEEVIMRWTVAGAHANRKTAMMPNKVTPGKKIGVARYLGGWVHNNGNKNTEIDKRISAMRMGFWAYAGVWRCQNVSLRAKRLFFKAMVQGAGLSGLEPYLLPKTALLRLERARDHLARRALGRAGWGAVHGDPHHESVPNSLIRARMRVHTIASTLRQRRLRWLQHMVRHPNHHKLYFASMFGRFGWEVCRRELDDCGKPVQHAVPALRQMYEDLAAAVPEFRGRLPSVIFEHLVTARVQWIEAPVTQALPSSSQRDMWIGSGSTDTPMQQAEQSKRARTEDPTANHKKLVRTMENLDYRLRQLEGATPCFFLPWRDAGKGKPHPDKRRKTTLAGALVKFAAERELQRLTPEEQAALAQTDKLLAAARRPSLAEQHEMLKLIFPLMATPTAMEPEVIACNFWKAKKDTKYVLTVQFQPHGVFAQVMPFIEFVILATGGKPSDPEGTVEYTFVFVKENMAMCRGKILHAESDPNHLPPAYDETPKFAPNMEDGTTPIEHYVRRVVTYLARLQSVTQNTDYGLALMKVYVKMNIRGWLPMYSRLYHGCDWEPCDHLPTPVMLTIAALVNSEEDMRGNHNDEDVNMNTGNDVNAPDRHRENALKAAREMRSNLESILKRVYVQHIAAILKLVPRPPIVMINHDKCFFAYAHKAFAIYEKQLFCEKMITACYLDLNSEGGQPDEEVTDTIQDADLADAVKAKAWDVLSRRQIVQAFAFDIVKEAIDAHPNERPLASAPDDSWQRREERATGPADNMDVESVESSGGTTEDIDEIGLRSHDEVIACRIFRGAPHAETSSFLNVVIEDDIHLLTIEIEWEQGRGDGWTKPRRRVDDDRYTNAGYTCIADRRGMRYSRKDA</sequence>
<name>A0A1Q9C7G1_SYMMI</name>
<gene>
    <name evidence="2" type="ORF">AK812_SmicGene40904</name>
</gene>
<reference evidence="2 3" key="1">
    <citation type="submission" date="2016-02" db="EMBL/GenBank/DDBJ databases">
        <title>Genome analysis of coral dinoflagellate symbionts highlights evolutionary adaptations to a symbiotic lifestyle.</title>
        <authorList>
            <person name="Aranda M."/>
            <person name="Li Y."/>
            <person name="Liew Y.J."/>
            <person name="Baumgarten S."/>
            <person name="Simakov O."/>
            <person name="Wilson M."/>
            <person name="Piel J."/>
            <person name="Ashoor H."/>
            <person name="Bougouffa S."/>
            <person name="Bajic V.B."/>
            <person name="Ryu T."/>
            <person name="Ravasi T."/>
            <person name="Bayer T."/>
            <person name="Micklem G."/>
            <person name="Kim H."/>
            <person name="Bhak J."/>
            <person name="Lajeunesse T.C."/>
            <person name="Voolstra C.R."/>
        </authorList>
    </citation>
    <scope>NUCLEOTIDE SEQUENCE [LARGE SCALE GENOMIC DNA]</scope>
    <source>
        <strain evidence="2 3">CCMP2467</strain>
    </source>
</reference>
<feature type="region of interest" description="Disordered" evidence="1">
    <location>
        <begin position="1659"/>
        <end position="1700"/>
    </location>
</feature>
<accession>A0A1Q9C7G1</accession>
<dbReference type="InterPro" id="IPR036691">
    <property type="entry name" value="Endo/exonu/phosph_ase_sf"/>
</dbReference>